<dbReference type="OrthoDB" id="9776171at2"/>
<keyword evidence="2 4" id="KW-1133">Transmembrane helix</keyword>
<feature type="transmembrane region" description="Helical" evidence="4">
    <location>
        <begin position="167"/>
        <end position="187"/>
    </location>
</feature>
<sequence>MLSLPKNVWVLALGLALMMSASSLVVFVGGLVGNTLAPSPNLATLPVAAIIVGTAFATIPVALLMRKLGRKKTFLSIIAYSVFISLLAAYSIHIQSFYLFCTSLALFGVSTASLNQFRFAAMESVNPEQIPDAASTVLLGGIVAAFVGPEIAVKGRNLFEYPFTGSFVLLAVLFVLGFAIISFFQNVKPTTQKQAVQGRPLSVIIKQPIFWTAVLCAMMGYAVMSFIMTATPVSMHVMDGHSLEDTKWVIQSHIVAMFLPSLITAWIIKKIGIKSMMLIGILAFAICLGIAYSGHHVGHYWGSLVLLGIGWNFLFIGGTTLLPQAYTDHERFKVQALNEFMIFGTQATAALSAGFVVHALGWETMLLTTIPLLLIPLVAILKSK</sequence>
<organism evidence="6 7">
    <name type="scientific">Reichenbachiella faecimaris</name>
    <dbReference type="NCBI Taxonomy" id="692418"/>
    <lineage>
        <taxon>Bacteria</taxon>
        <taxon>Pseudomonadati</taxon>
        <taxon>Bacteroidota</taxon>
        <taxon>Cytophagia</taxon>
        <taxon>Cytophagales</taxon>
        <taxon>Reichenbachiellaceae</taxon>
        <taxon>Reichenbachiella</taxon>
    </lineage>
</organism>
<dbReference type="GO" id="GO:0022857">
    <property type="term" value="F:transmembrane transporter activity"/>
    <property type="evidence" value="ECO:0007669"/>
    <property type="project" value="InterPro"/>
</dbReference>
<dbReference type="PROSITE" id="PS50850">
    <property type="entry name" value="MFS"/>
    <property type="match status" value="1"/>
</dbReference>
<evidence type="ECO:0000256" key="2">
    <source>
        <dbReference type="ARBA" id="ARBA00022989"/>
    </source>
</evidence>
<evidence type="ECO:0000313" key="7">
    <source>
        <dbReference type="Proteomes" id="UP000192472"/>
    </source>
</evidence>
<feature type="transmembrane region" description="Helical" evidence="4">
    <location>
        <begin position="275"/>
        <end position="294"/>
    </location>
</feature>
<evidence type="ECO:0000259" key="5">
    <source>
        <dbReference type="PROSITE" id="PS50850"/>
    </source>
</evidence>
<dbReference type="SUPFAM" id="SSF103473">
    <property type="entry name" value="MFS general substrate transporter"/>
    <property type="match status" value="1"/>
</dbReference>
<evidence type="ECO:0000256" key="3">
    <source>
        <dbReference type="ARBA" id="ARBA00023136"/>
    </source>
</evidence>
<keyword evidence="1 4" id="KW-0812">Transmembrane</keyword>
<dbReference type="PANTHER" id="PTHR23534">
    <property type="entry name" value="MFS PERMEASE"/>
    <property type="match status" value="1"/>
</dbReference>
<feature type="transmembrane region" description="Helical" evidence="4">
    <location>
        <begin position="365"/>
        <end position="381"/>
    </location>
</feature>
<accession>A0A1W2GRH6</accession>
<dbReference type="AlphaFoldDB" id="A0A1W2GRH6"/>
<feature type="transmembrane region" description="Helical" evidence="4">
    <location>
        <begin position="300"/>
        <end position="319"/>
    </location>
</feature>
<feature type="transmembrane region" description="Helical" evidence="4">
    <location>
        <begin position="208"/>
        <end position="228"/>
    </location>
</feature>
<dbReference type="RefSeq" id="WP_084374535.1">
    <property type="nucleotide sequence ID" value="NZ_FWYF01000005.1"/>
</dbReference>
<keyword evidence="3 4" id="KW-0472">Membrane</keyword>
<feature type="domain" description="Major facilitator superfamily (MFS) profile" evidence="5">
    <location>
        <begin position="209"/>
        <end position="384"/>
    </location>
</feature>
<reference evidence="6 7" key="1">
    <citation type="submission" date="2017-04" db="EMBL/GenBank/DDBJ databases">
        <authorList>
            <person name="Afonso C.L."/>
            <person name="Miller P.J."/>
            <person name="Scott M.A."/>
            <person name="Spackman E."/>
            <person name="Goraichik I."/>
            <person name="Dimitrov K.M."/>
            <person name="Suarez D.L."/>
            <person name="Swayne D.E."/>
        </authorList>
    </citation>
    <scope>NUCLEOTIDE SEQUENCE [LARGE SCALE GENOMIC DNA]</scope>
    <source>
        <strain evidence="6 7">DSM 26133</strain>
    </source>
</reference>
<dbReference type="InterPro" id="IPR036259">
    <property type="entry name" value="MFS_trans_sf"/>
</dbReference>
<dbReference type="InterPro" id="IPR020846">
    <property type="entry name" value="MFS_dom"/>
</dbReference>
<dbReference type="Proteomes" id="UP000192472">
    <property type="component" value="Unassembled WGS sequence"/>
</dbReference>
<evidence type="ECO:0000313" key="6">
    <source>
        <dbReference type="EMBL" id="SMD38856.1"/>
    </source>
</evidence>
<feature type="transmembrane region" description="Helical" evidence="4">
    <location>
        <begin position="43"/>
        <end position="64"/>
    </location>
</feature>
<feature type="transmembrane region" description="Helical" evidence="4">
    <location>
        <begin position="248"/>
        <end position="268"/>
    </location>
</feature>
<dbReference type="STRING" id="692418.SAMN04488029_3912"/>
<feature type="transmembrane region" description="Helical" evidence="4">
    <location>
        <begin position="340"/>
        <end position="359"/>
    </location>
</feature>
<evidence type="ECO:0000256" key="4">
    <source>
        <dbReference type="SAM" id="Phobius"/>
    </source>
</evidence>
<dbReference type="InterPro" id="IPR011701">
    <property type="entry name" value="MFS"/>
</dbReference>
<dbReference type="Pfam" id="PF07690">
    <property type="entry name" value="MFS_1"/>
    <property type="match status" value="2"/>
</dbReference>
<feature type="transmembrane region" description="Helical" evidence="4">
    <location>
        <begin position="7"/>
        <end position="31"/>
    </location>
</feature>
<name>A0A1W2GRH6_REIFA</name>
<dbReference type="Gene3D" id="1.20.1250.20">
    <property type="entry name" value="MFS general substrate transporter like domains"/>
    <property type="match status" value="1"/>
</dbReference>
<proteinExistence type="predicted"/>
<feature type="transmembrane region" description="Helical" evidence="4">
    <location>
        <begin position="73"/>
        <end position="91"/>
    </location>
</feature>
<dbReference type="PANTHER" id="PTHR23534:SF1">
    <property type="entry name" value="MAJOR FACILITATOR SUPERFAMILY PROTEIN"/>
    <property type="match status" value="1"/>
</dbReference>
<evidence type="ECO:0000256" key="1">
    <source>
        <dbReference type="ARBA" id="ARBA00022692"/>
    </source>
</evidence>
<protein>
    <submittedName>
        <fullName evidence="6">Predicted arabinose efflux permease, MFS family</fullName>
    </submittedName>
</protein>
<gene>
    <name evidence="6" type="ORF">SAMN04488029_3912</name>
</gene>
<keyword evidence="7" id="KW-1185">Reference proteome</keyword>
<dbReference type="EMBL" id="FWYF01000005">
    <property type="protein sequence ID" value="SMD38856.1"/>
    <property type="molecule type" value="Genomic_DNA"/>
</dbReference>